<dbReference type="Pfam" id="PF00704">
    <property type="entry name" value="Glyco_hydro_18"/>
    <property type="match status" value="1"/>
</dbReference>
<dbReference type="InterPro" id="IPR029070">
    <property type="entry name" value="Chitinase_insertion_sf"/>
</dbReference>
<comment type="similarity">
    <text evidence="1">Belongs to the glycosyltransferase 2 family.</text>
</comment>
<evidence type="ECO:0000256" key="3">
    <source>
        <dbReference type="ARBA" id="ARBA00022679"/>
    </source>
</evidence>
<dbReference type="GO" id="GO:0016757">
    <property type="term" value="F:glycosyltransferase activity"/>
    <property type="evidence" value="ECO:0007669"/>
    <property type="project" value="UniProtKB-KW"/>
</dbReference>
<organism evidence="10 11">
    <name type="scientific">Dinghuibacter silviterrae</name>
    <dbReference type="NCBI Taxonomy" id="1539049"/>
    <lineage>
        <taxon>Bacteria</taxon>
        <taxon>Pseudomonadati</taxon>
        <taxon>Bacteroidota</taxon>
        <taxon>Chitinophagia</taxon>
        <taxon>Chitinophagales</taxon>
        <taxon>Chitinophagaceae</taxon>
        <taxon>Dinghuibacter</taxon>
    </lineage>
</organism>
<keyword evidence="2" id="KW-0328">Glycosyltransferase</keyword>
<feature type="transmembrane region" description="Helical" evidence="7">
    <location>
        <begin position="21"/>
        <end position="42"/>
    </location>
</feature>
<reference evidence="10 11" key="1">
    <citation type="submission" date="2019-03" db="EMBL/GenBank/DDBJ databases">
        <title>Genomic Encyclopedia of Type Strains, Phase IV (KMG-IV): sequencing the most valuable type-strain genomes for metagenomic binning, comparative biology and taxonomic classification.</title>
        <authorList>
            <person name="Goeker M."/>
        </authorList>
    </citation>
    <scope>NUCLEOTIDE SEQUENCE [LARGE SCALE GENOMIC DNA]</scope>
    <source>
        <strain evidence="10 11">DSM 100059</strain>
    </source>
</reference>
<keyword evidence="7" id="KW-1133">Transmembrane helix</keyword>
<dbReference type="SUPFAM" id="SSF51445">
    <property type="entry name" value="(Trans)glycosidases"/>
    <property type="match status" value="1"/>
</dbReference>
<dbReference type="PANTHER" id="PTHR43630">
    <property type="entry name" value="POLY-BETA-1,6-N-ACETYL-D-GLUCOSAMINE SYNTHASE"/>
    <property type="match status" value="1"/>
</dbReference>
<dbReference type="PROSITE" id="PS51910">
    <property type="entry name" value="GH18_2"/>
    <property type="match status" value="1"/>
</dbReference>
<dbReference type="Gene3D" id="3.20.20.370">
    <property type="entry name" value="Glycoside hydrolase/deacetylase"/>
    <property type="match status" value="1"/>
</dbReference>
<dbReference type="Pfam" id="PF01522">
    <property type="entry name" value="Polysacc_deac_1"/>
    <property type="match status" value="1"/>
</dbReference>
<dbReference type="Gene3D" id="3.90.550.10">
    <property type="entry name" value="Spore Coat Polysaccharide Biosynthesis Protein SpsA, Chain A"/>
    <property type="match status" value="1"/>
</dbReference>
<dbReference type="InterPro" id="IPR011330">
    <property type="entry name" value="Glyco_hydro/deAcase_b/a-brl"/>
</dbReference>
<keyword evidence="7" id="KW-0472">Membrane</keyword>
<dbReference type="InterPro" id="IPR001579">
    <property type="entry name" value="Glyco_hydro_18_chit_AS"/>
</dbReference>
<accession>A0A4R8DP32</accession>
<name>A0A4R8DP32_9BACT</name>
<keyword evidence="5 6" id="KW-0326">Glycosidase</keyword>
<proteinExistence type="inferred from homology"/>
<protein>
    <submittedName>
        <fullName evidence="10">Cellulose synthase/poly-beta-1,6-N-acetylglucosamine synthase-like glycosyltransferase</fullName>
    </submittedName>
</protein>
<dbReference type="InterPro" id="IPR001173">
    <property type="entry name" value="Glyco_trans_2-like"/>
</dbReference>
<comment type="caution">
    <text evidence="10">The sequence shown here is derived from an EMBL/GenBank/DDBJ whole genome shotgun (WGS) entry which is preliminary data.</text>
</comment>
<dbReference type="Pfam" id="PF00535">
    <property type="entry name" value="Glycos_transf_2"/>
    <property type="match status" value="1"/>
</dbReference>
<dbReference type="Proteomes" id="UP000294498">
    <property type="component" value="Unassembled WGS sequence"/>
</dbReference>
<evidence type="ECO:0000259" key="9">
    <source>
        <dbReference type="PROSITE" id="PS51910"/>
    </source>
</evidence>
<dbReference type="InterPro" id="IPR029044">
    <property type="entry name" value="Nucleotide-diphossugar_trans"/>
</dbReference>
<keyword evidence="3 10" id="KW-0808">Transferase</keyword>
<dbReference type="InterPro" id="IPR011583">
    <property type="entry name" value="Chitinase_II/V-like_cat"/>
</dbReference>
<dbReference type="SUPFAM" id="SSF88713">
    <property type="entry name" value="Glycoside hydrolase/deacetylase"/>
    <property type="match status" value="1"/>
</dbReference>
<dbReference type="PROSITE" id="PS51677">
    <property type="entry name" value="NODB"/>
    <property type="match status" value="1"/>
</dbReference>
<keyword evidence="7" id="KW-0812">Transmembrane</keyword>
<evidence type="ECO:0000313" key="10">
    <source>
        <dbReference type="EMBL" id="TDW99859.1"/>
    </source>
</evidence>
<evidence type="ECO:0000256" key="1">
    <source>
        <dbReference type="ARBA" id="ARBA00006739"/>
    </source>
</evidence>
<gene>
    <name evidence="10" type="ORF">EDB95_0873</name>
</gene>
<dbReference type="RefSeq" id="WP_133990919.1">
    <property type="nucleotide sequence ID" value="NZ_SODV01000001.1"/>
</dbReference>
<dbReference type="AlphaFoldDB" id="A0A4R8DP32"/>
<dbReference type="InterPro" id="IPR002509">
    <property type="entry name" value="NODB_dom"/>
</dbReference>
<dbReference type="InterPro" id="IPR017853">
    <property type="entry name" value="GH"/>
</dbReference>
<evidence type="ECO:0000256" key="2">
    <source>
        <dbReference type="ARBA" id="ARBA00022676"/>
    </source>
</evidence>
<dbReference type="EMBL" id="SODV01000001">
    <property type="protein sequence ID" value="TDW99859.1"/>
    <property type="molecule type" value="Genomic_DNA"/>
</dbReference>
<keyword evidence="11" id="KW-1185">Reference proteome</keyword>
<dbReference type="CDD" id="cd06423">
    <property type="entry name" value="CESA_like"/>
    <property type="match status" value="1"/>
</dbReference>
<evidence type="ECO:0000256" key="6">
    <source>
        <dbReference type="RuleBase" id="RU000489"/>
    </source>
</evidence>
<evidence type="ECO:0000256" key="7">
    <source>
        <dbReference type="SAM" id="Phobius"/>
    </source>
</evidence>
<evidence type="ECO:0000256" key="5">
    <source>
        <dbReference type="ARBA" id="ARBA00023295"/>
    </source>
</evidence>
<dbReference type="GO" id="GO:0016810">
    <property type="term" value="F:hydrolase activity, acting on carbon-nitrogen (but not peptide) bonds"/>
    <property type="evidence" value="ECO:0007669"/>
    <property type="project" value="InterPro"/>
</dbReference>
<feature type="transmembrane region" description="Helical" evidence="7">
    <location>
        <begin position="1072"/>
        <end position="1093"/>
    </location>
</feature>
<feature type="domain" description="NodB homology" evidence="8">
    <location>
        <begin position="502"/>
        <end position="693"/>
    </location>
</feature>
<dbReference type="PROSITE" id="PS01095">
    <property type="entry name" value="GH18_1"/>
    <property type="match status" value="1"/>
</dbReference>
<dbReference type="GO" id="GO:0004553">
    <property type="term" value="F:hydrolase activity, hydrolyzing O-glycosyl compounds"/>
    <property type="evidence" value="ECO:0007669"/>
    <property type="project" value="InterPro"/>
</dbReference>
<keyword evidence="4 6" id="KW-0378">Hydrolase</keyword>
<dbReference type="SMART" id="SM00636">
    <property type="entry name" value="Glyco_18"/>
    <property type="match status" value="1"/>
</dbReference>
<dbReference type="OrthoDB" id="9766299at2"/>
<dbReference type="Gene3D" id="3.20.20.80">
    <property type="entry name" value="Glycosidases"/>
    <property type="match status" value="1"/>
</dbReference>
<dbReference type="GO" id="GO:0005975">
    <property type="term" value="P:carbohydrate metabolic process"/>
    <property type="evidence" value="ECO:0007669"/>
    <property type="project" value="InterPro"/>
</dbReference>
<dbReference type="GO" id="GO:0008061">
    <property type="term" value="F:chitin binding"/>
    <property type="evidence" value="ECO:0007669"/>
    <property type="project" value="InterPro"/>
</dbReference>
<dbReference type="PANTHER" id="PTHR43630:SF1">
    <property type="entry name" value="POLY-BETA-1,6-N-ACETYL-D-GLUCOSAMINE SYNTHASE"/>
    <property type="match status" value="1"/>
</dbReference>
<feature type="domain" description="GH18" evidence="9">
    <location>
        <begin position="105"/>
        <end position="422"/>
    </location>
</feature>
<feature type="transmembrane region" description="Helical" evidence="7">
    <location>
        <begin position="735"/>
        <end position="760"/>
    </location>
</feature>
<sequence length="1148" mass="130602">MSKPSQIFQTDNPSRWRRVQWSTRVLLAVLVFLILILFIALARFKNPSLPLLEQQADYYQKILKPKGVITFKNSRNKAYQGFRDVLARAADSAVRNRAAAKENPFIRAAFYSPWSAPAHISLRNYAGRLNSIFPEWFLLGEQGLRSQLDTFGLNIMQRNSLKIYPVVSNFSTAKQDFDGRLVKPLLHDKEARDRFLGALKDTLLKYNFDGVNIDFEELDEKSPHFLVDFMEALYKTLHPLKKLVTIDVTPENDDYDYDKLAAWSDNIVLMAYDQHYDESIPGPVCGQKWIEEAMDQAAKDIPSGKIILGLAGYGYDWPKSGKAESISYQQALSRAQESHADIDFDNDSYNLHFTYTAKDVNENGNNDQVEDVQHEVWFTDAATNFNTIRFADEYGAAGTVLWRMGVEDTRLWTFYPYDLSNNGLRKRPFDYNSLSFVPLQWDNVAPPIGEGEILSVENMPQEGKIRLEVDSAENLITEQHYLQLPVSFLIRRFGEDTSEVHRKMILTFDDGPDPRWTPEIIDILQKENVPAAFFVVGINAEKNIPILREEYKLGYEIGNHTFTHGNIALMGPRRAELEMKLTRLLIECVTGRSTILFRPPYNADSEPHTFEELMPIARSKKDNYYTVGEAIDPEDWEPGVSADSIYARVVRVEAASKGSIILLHDAGGTSRQATVEALPRIIHYFKVKGYHFTTVSDLMGKTYADVMPVLPKSKDTWMVEANYYLASFTYWTGEILFILFLVGIGLSLARMFMMLIMAFYQKKREKTLEEGYRAVAASWLTNGAPLVSIVIPAYNEEVNAVKTIESLLEQDYPNYNILFVDDGSKDETFARVSAAFADNPKVRAVTKPNGGKASALNYGIHITEAEFIVCIDADTQLKTDAVSELMQRFTHEDVGAVAGNVKVGNERNLLTYWQSIEYITAQNFDRRAFDLLNCITVVPGAIGAFRRSAMADAGFFTTDTLAEDCDLTMRLLRKGYIVRNCATALSYTEAPETLGMFLKQRFRWSYGVMQCFWKHRDALCNNRYKAFGWVALPNILIFQILLPFLAPLADLILVLSLIAAGFGFVDASTWHIVIYYIVFTFVDVLGASLAFAFERENPKKLLWMLPQRLVYRQLMYYILLRSLRQAVKGQGQGWGRLKRTGNVNVVRS</sequence>
<dbReference type="SUPFAM" id="SSF53448">
    <property type="entry name" value="Nucleotide-diphospho-sugar transferases"/>
    <property type="match status" value="1"/>
</dbReference>
<feature type="transmembrane region" description="Helical" evidence="7">
    <location>
        <begin position="1035"/>
        <end position="1060"/>
    </location>
</feature>
<evidence type="ECO:0000256" key="4">
    <source>
        <dbReference type="ARBA" id="ARBA00022801"/>
    </source>
</evidence>
<evidence type="ECO:0000313" key="11">
    <source>
        <dbReference type="Proteomes" id="UP000294498"/>
    </source>
</evidence>
<dbReference type="InterPro" id="IPR001223">
    <property type="entry name" value="Glyco_hydro18_cat"/>
</dbReference>
<evidence type="ECO:0000259" key="8">
    <source>
        <dbReference type="PROSITE" id="PS51677"/>
    </source>
</evidence>
<dbReference type="Gene3D" id="3.10.50.10">
    <property type="match status" value="1"/>
</dbReference>